<organism evidence="3 4">
    <name type="scientific">Thiohalobacter thiocyanaticus</name>
    <dbReference type="NCBI Taxonomy" id="585455"/>
    <lineage>
        <taxon>Bacteria</taxon>
        <taxon>Pseudomonadati</taxon>
        <taxon>Pseudomonadota</taxon>
        <taxon>Gammaproteobacteria</taxon>
        <taxon>Thiohalobacterales</taxon>
        <taxon>Thiohalobacteraceae</taxon>
        <taxon>Thiohalobacter</taxon>
    </lineage>
</organism>
<keyword evidence="4" id="KW-1185">Reference proteome</keyword>
<evidence type="ECO:0000313" key="4">
    <source>
        <dbReference type="Proteomes" id="UP000287798"/>
    </source>
</evidence>
<dbReference type="RefSeq" id="WP_125180026.1">
    <property type="nucleotide sequence ID" value="NZ_QZMU01000001.1"/>
</dbReference>
<dbReference type="AlphaFoldDB" id="A0A426QGD0"/>
<evidence type="ECO:0000313" key="3">
    <source>
        <dbReference type="EMBL" id="RRQ20811.1"/>
    </source>
</evidence>
<feature type="coiled-coil region" evidence="1">
    <location>
        <begin position="10"/>
        <end position="66"/>
    </location>
</feature>
<gene>
    <name evidence="3" type="ORF">D6C00_01680</name>
</gene>
<keyword evidence="1" id="KW-0175">Coiled coil</keyword>
<sequence>MVNEPEDTDRDGLLQRRDALRERLAAIRQDYAAGLDPDSEERAQQLENAEVLAAIARTTAEELEEVERLLQGLPPAEDERKD</sequence>
<feature type="domain" description="DnaK suppressor protein-like N-terminal" evidence="2">
    <location>
        <begin position="13"/>
        <end position="70"/>
    </location>
</feature>
<evidence type="ECO:0000256" key="1">
    <source>
        <dbReference type="SAM" id="Coils"/>
    </source>
</evidence>
<comment type="caution">
    <text evidence="3">The sequence shown here is derived from an EMBL/GenBank/DDBJ whole genome shotgun (WGS) entry which is preliminary data.</text>
</comment>
<reference evidence="3 4" key="1">
    <citation type="journal article" date="2010" name="Int. J. Syst. Evol. Microbiol.">
        <title>Thiohalobacter thiocyanaticus gen. nov., sp. nov., a moderately halophilic, sulfur-oxidizing gammaproteobacterium from hypersaline lakes, that utilizes thiocyanate.</title>
        <authorList>
            <person name="Sorokin D.Y."/>
            <person name="Kovaleva O.L."/>
            <person name="Tourova T.P."/>
            <person name="Muyzer G."/>
        </authorList>
    </citation>
    <scope>NUCLEOTIDE SEQUENCE [LARGE SCALE GENOMIC DNA]</scope>
    <source>
        <strain evidence="3 4">Hrh1</strain>
    </source>
</reference>
<accession>A0A426QGD0</accession>
<proteinExistence type="predicted"/>
<dbReference type="Pfam" id="PF21173">
    <property type="entry name" value="DksA-like_N"/>
    <property type="match status" value="1"/>
</dbReference>
<name>A0A426QGD0_9GAMM</name>
<dbReference type="Gene3D" id="1.20.120.910">
    <property type="entry name" value="DksA, coiled-coil domain"/>
    <property type="match status" value="1"/>
</dbReference>
<dbReference type="OrthoDB" id="7067809at2"/>
<protein>
    <recommendedName>
        <fullName evidence="2">DnaK suppressor protein-like N-terminal domain-containing protein</fullName>
    </recommendedName>
</protein>
<evidence type="ECO:0000259" key="2">
    <source>
        <dbReference type="Pfam" id="PF21173"/>
    </source>
</evidence>
<dbReference type="EMBL" id="QZMU01000001">
    <property type="protein sequence ID" value="RRQ20811.1"/>
    <property type="molecule type" value="Genomic_DNA"/>
</dbReference>
<dbReference type="InterPro" id="IPR048487">
    <property type="entry name" value="DksA-like_N"/>
</dbReference>
<dbReference type="Proteomes" id="UP000287798">
    <property type="component" value="Unassembled WGS sequence"/>
</dbReference>